<dbReference type="OrthoDB" id="5377392at2759"/>
<evidence type="ECO:0000256" key="9">
    <source>
        <dbReference type="ARBA" id="ARBA00023235"/>
    </source>
</evidence>
<dbReference type="InterPro" id="IPR002815">
    <property type="entry name" value="Spo11/TopoVI_A"/>
</dbReference>
<evidence type="ECO:0000259" key="11">
    <source>
        <dbReference type="Pfam" id="PF04406"/>
    </source>
</evidence>
<dbReference type="GO" id="GO:0000706">
    <property type="term" value="P:meiotic DNA double-strand break processing"/>
    <property type="evidence" value="ECO:0007669"/>
    <property type="project" value="TreeGrafter"/>
</dbReference>
<keyword evidence="14" id="KW-1185">Reference proteome</keyword>
<protein>
    <recommendedName>
        <fullName evidence="4">DNA topoisomerase (ATP-hydrolyzing)</fullName>
        <ecNumber evidence="4">5.6.2.2</ecNumber>
    </recommendedName>
</protein>
<dbReference type="InterPro" id="IPR036388">
    <property type="entry name" value="WH-like_DNA-bd_sf"/>
</dbReference>
<dbReference type="PANTHER" id="PTHR10848:SF0">
    <property type="entry name" value="MEIOTIC RECOMBINATION PROTEIN SPO11"/>
    <property type="match status" value="1"/>
</dbReference>
<keyword evidence="6" id="KW-0460">Magnesium</keyword>
<comment type="cofactor">
    <cofactor evidence="2">
        <name>Mg(2+)</name>
        <dbReference type="ChEBI" id="CHEBI:18420"/>
    </cofactor>
</comment>
<evidence type="ECO:0000313" key="14">
    <source>
        <dbReference type="Proteomes" id="UP000054544"/>
    </source>
</evidence>
<evidence type="ECO:0000313" key="13">
    <source>
        <dbReference type="EMBL" id="KJK82863.1"/>
    </source>
</evidence>
<comment type="similarity">
    <text evidence="3 10">Belongs to the TOP6A family.</text>
</comment>
<dbReference type="AlphaFoldDB" id="A0A0D9P9N4"/>
<dbReference type="EMBL" id="KE384722">
    <property type="protein sequence ID" value="KJK82863.1"/>
    <property type="molecule type" value="Genomic_DNA"/>
</dbReference>
<keyword evidence="8 10" id="KW-0238">DNA-binding</keyword>
<comment type="catalytic activity">
    <reaction evidence="1 10">
        <text>ATP-dependent breakage, passage and rejoining of double-stranded DNA.</text>
        <dbReference type="EC" id="5.6.2.2"/>
    </reaction>
</comment>
<dbReference type="GO" id="GO:0003677">
    <property type="term" value="F:DNA binding"/>
    <property type="evidence" value="ECO:0007669"/>
    <property type="project" value="UniProtKB-UniRule"/>
</dbReference>
<evidence type="ECO:0000256" key="1">
    <source>
        <dbReference type="ARBA" id="ARBA00000185"/>
    </source>
</evidence>
<feature type="domain" description="Topoisomerase 6 subunit A/Spo11 TOPRIM" evidence="12">
    <location>
        <begin position="257"/>
        <end position="362"/>
    </location>
</feature>
<dbReference type="PROSITE" id="PS52041">
    <property type="entry name" value="TOPO_IIB"/>
    <property type="match status" value="1"/>
</dbReference>
<dbReference type="Pfam" id="PF04406">
    <property type="entry name" value="TP6A_N"/>
    <property type="match status" value="1"/>
</dbReference>
<evidence type="ECO:0000256" key="5">
    <source>
        <dbReference type="ARBA" id="ARBA00022723"/>
    </source>
</evidence>
<evidence type="ECO:0000256" key="10">
    <source>
        <dbReference type="PROSITE-ProRule" id="PRU01385"/>
    </source>
</evidence>
<dbReference type="GO" id="GO:0042138">
    <property type="term" value="P:meiotic DNA double-strand break formation"/>
    <property type="evidence" value="ECO:0007669"/>
    <property type="project" value="TreeGrafter"/>
</dbReference>
<evidence type="ECO:0000256" key="3">
    <source>
        <dbReference type="ARBA" id="ARBA00006559"/>
    </source>
</evidence>
<dbReference type="PRINTS" id="PR01550">
    <property type="entry name" value="TOP6AFAMILY"/>
</dbReference>
<dbReference type="PANTHER" id="PTHR10848">
    <property type="entry name" value="MEIOTIC RECOMBINATION PROTEIN SPO11"/>
    <property type="match status" value="1"/>
</dbReference>
<dbReference type="EC" id="5.6.2.2" evidence="4"/>
<keyword evidence="5" id="KW-0479">Metal-binding</keyword>
<dbReference type="GO" id="GO:0005524">
    <property type="term" value="F:ATP binding"/>
    <property type="evidence" value="ECO:0007669"/>
    <property type="project" value="InterPro"/>
</dbReference>
<dbReference type="Gene3D" id="3.40.1360.10">
    <property type="match status" value="1"/>
</dbReference>
<dbReference type="Proteomes" id="UP000054544">
    <property type="component" value="Unassembled WGS sequence"/>
</dbReference>
<evidence type="ECO:0000256" key="7">
    <source>
        <dbReference type="ARBA" id="ARBA00023029"/>
    </source>
</evidence>
<evidence type="ECO:0000256" key="6">
    <source>
        <dbReference type="ARBA" id="ARBA00022842"/>
    </source>
</evidence>
<evidence type="ECO:0000256" key="4">
    <source>
        <dbReference type="ARBA" id="ARBA00012895"/>
    </source>
</evidence>
<dbReference type="GO" id="GO:0000228">
    <property type="term" value="C:nuclear chromosome"/>
    <property type="evidence" value="ECO:0007669"/>
    <property type="project" value="TreeGrafter"/>
</dbReference>
<name>A0A0D9P9N4_METAN</name>
<dbReference type="InterPro" id="IPR036078">
    <property type="entry name" value="Spo11/TopoVI_A_sf"/>
</dbReference>
<dbReference type="GO" id="GO:0007131">
    <property type="term" value="P:reciprocal meiotic recombination"/>
    <property type="evidence" value="ECO:0007669"/>
    <property type="project" value="TreeGrafter"/>
</dbReference>
<dbReference type="Gene3D" id="1.10.10.10">
    <property type="entry name" value="Winged helix-like DNA-binding domain superfamily/Winged helix DNA-binding domain"/>
    <property type="match status" value="1"/>
</dbReference>
<evidence type="ECO:0000256" key="2">
    <source>
        <dbReference type="ARBA" id="ARBA00001946"/>
    </source>
</evidence>
<dbReference type="InterPro" id="IPR013049">
    <property type="entry name" value="Spo11/TopoVI_A_N"/>
</dbReference>
<keyword evidence="7 10" id="KW-0799">Topoisomerase</keyword>
<keyword evidence="9 10" id="KW-0413">Isomerase</keyword>
<organism evidence="13 14">
    <name type="scientific">Metarhizium anisopliae BRIP 53293</name>
    <dbReference type="NCBI Taxonomy" id="1291518"/>
    <lineage>
        <taxon>Eukaryota</taxon>
        <taxon>Fungi</taxon>
        <taxon>Dikarya</taxon>
        <taxon>Ascomycota</taxon>
        <taxon>Pezizomycotina</taxon>
        <taxon>Sordariomycetes</taxon>
        <taxon>Hypocreomycetidae</taxon>
        <taxon>Hypocreales</taxon>
        <taxon>Clavicipitaceae</taxon>
        <taxon>Metarhizium</taxon>
    </lineage>
</organism>
<dbReference type="CDD" id="cd00223">
    <property type="entry name" value="TOPRIM_TopoIIB_SPO"/>
    <property type="match status" value="1"/>
</dbReference>
<reference evidence="14" key="1">
    <citation type="journal article" date="2014" name="BMC Genomics">
        <title>The genome sequence of the biocontrol fungus Metarhizium anisopliae and comparative genomics of Metarhizium species.</title>
        <authorList>
            <person name="Pattemore J.A."/>
            <person name="Hane J.K."/>
            <person name="Williams A.H."/>
            <person name="Wilson B.A."/>
            <person name="Stodart B.J."/>
            <person name="Ash G.J."/>
        </authorList>
    </citation>
    <scope>NUCLEOTIDE SEQUENCE [LARGE SCALE GENOMIC DNA]</scope>
    <source>
        <strain evidence="14">BRIP 53293</strain>
    </source>
</reference>
<accession>A0A0D9P9N4</accession>
<proteinExistence type="inferred from homology"/>
<evidence type="ECO:0000256" key="8">
    <source>
        <dbReference type="ARBA" id="ARBA00023125"/>
    </source>
</evidence>
<feature type="active site" description="O-(5'-phospho-DNA)-tyrosine intermediate" evidence="10">
    <location>
        <position position="176"/>
    </location>
</feature>
<dbReference type="STRING" id="1291518.A0A0D9P9N4"/>
<gene>
    <name evidence="13" type="ORF">H634G_02000</name>
</gene>
<dbReference type="GO" id="GO:0003918">
    <property type="term" value="F:DNA topoisomerase type II (double strand cut, ATP-hydrolyzing) activity"/>
    <property type="evidence" value="ECO:0007669"/>
    <property type="project" value="UniProtKB-UniRule"/>
</dbReference>
<evidence type="ECO:0000259" key="12">
    <source>
        <dbReference type="Pfam" id="PF21180"/>
    </source>
</evidence>
<dbReference type="InterPro" id="IPR034136">
    <property type="entry name" value="TOPRIM_Topo6A/Spo11"/>
</dbReference>
<dbReference type="GO" id="GO:0046872">
    <property type="term" value="F:metal ion binding"/>
    <property type="evidence" value="ECO:0007669"/>
    <property type="project" value="UniProtKB-KW"/>
</dbReference>
<sequence>MRGDEDKLRTVLEQAPMAALVMTKIRPLFRGAVRIPSHPGISTGNIKLIFTVSTCLQGGCVPVAYAPSMTSNGHQVSHVGSIPTEHLNYAGAAISRIESIFESVINNLLHNEPMSIALASRRSLRRRQSHVALRQIQFPGRSAQEAQRFARVLLILQLSHDALVSGTVLTKRNIFYQHQELFGTQRVVDELVDDVATTLELDRDDLNIVASAKGIMAGPLRIRLIDGGELDASSSDTGVVIPASRSIQSIDVGSLRWVLVIEKDATFRSLASTLYWETSASGNGLLVTAKGYPDMITRSFLHLLGRQQPDIPIFVLTDFDPDGLKIFHCYLHGSGNILTDSTVDNPSFSWLGIRSSHLAAMDRVLQTSNSGSGQPPPTSSSTPALTSFTAQSAAVALTLRDRKMIVDTLKAFETEDGVTIGSLRRELQYMQVLGYKAEIQLLDDSGNLDSWLDTQIRLR</sequence>
<feature type="domain" description="Spo11/DNA topoisomerase VI subunit A N-terminal" evidence="11">
    <location>
        <begin position="147"/>
        <end position="208"/>
    </location>
</feature>
<dbReference type="Pfam" id="PF21180">
    <property type="entry name" value="TOP6A-Spo11_Toprim"/>
    <property type="match status" value="1"/>
</dbReference>
<dbReference type="SUPFAM" id="SSF56726">
    <property type="entry name" value="DNA topoisomerase IV, alpha subunit"/>
    <property type="match status" value="1"/>
</dbReference>